<dbReference type="KEGG" id="ssl:SS1G_11349"/>
<gene>
    <name evidence="1" type="ORF">sscle_07g059280</name>
</gene>
<protein>
    <submittedName>
        <fullName evidence="1">Uncharacterized protein</fullName>
    </submittedName>
</protein>
<name>A0A1D9Q884_SCLS1</name>
<organism evidence="1 2">
    <name type="scientific">Sclerotinia sclerotiorum (strain ATCC 18683 / 1980 / Ss-1)</name>
    <name type="common">White mold</name>
    <name type="synonym">Whetzelinia sclerotiorum</name>
    <dbReference type="NCBI Taxonomy" id="665079"/>
    <lineage>
        <taxon>Eukaryota</taxon>
        <taxon>Fungi</taxon>
        <taxon>Dikarya</taxon>
        <taxon>Ascomycota</taxon>
        <taxon>Pezizomycotina</taxon>
        <taxon>Leotiomycetes</taxon>
        <taxon>Helotiales</taxon>
        <taxon>Sclerotiniaceae</taxon>
        <taxon>Sclerotinia</taxon>
    </lineage>
</organism>
<proteinExistence type="predicted"/>
<evidence type="ECO:0000313" key="2">
    <source>
        <dbReference type="Proteomes" id="UP000177798"/>
    </source>
</evidence>
<dbReference type="RefSeq" id="XP_001587357.1">
    <property type="nucleotide sequence ID" value="XM_001587307.1"/>
</dbReference>
<dbReference type="EMBL" id="CP017820">
    <property type="protein sequence ID" value="APA11158.1"/>
    <property type="molecule type" value="Genomic_DNA"/>
</dbReference>
<dbReference type="Proteomes" id="UP000177798">
    <property type="component" value="Chromosome 7"/>
</dbReference>
<reference evidence="2" key="1">
    <citation type="journal article" date="2017" name="Genome Biol. Evol.">
        <title>The complete genome sequence of the phytopathogenic fungus Sclerotinia sclerotiorum reveals insights into the genome architecture of broad host range pathogens.</title>
        <authorList>
            <person name="Derbyshire M."/>
            <person name="Denton-Giles M."/>
            <person name="Hegedus D."/>
            <person name="Seifbarghy S."/>
            <person name="Rollins J."/>
            <person name="van Kan J."/>
            <person name="Seidl M.F."/>
            <person name="Faino L."/>
            <person name="Mbengue M."/>
            <person name="Navaud O."/>
            <person name="Raffaele S."/>
            <person name="Hammond-Kosack K."/>
            <person name="Heard S."/>
            <person name="Oliver R."/>
        </authorList>
    </citation>
    <scope>NUCLEOTIDE SEQUENCE [LARGE SCALE GENOMIC DNA]</scope>
    <source>
        <strain evidence="2">ATCC 18683 / 1980 / Ss-1</strain>
    </source>
</reference>
<sequence length="74" mass="8467">MRRKDNTIVADSHYAPGTHKARSYIKPKMVLIATLSMRLHRHFEEHINNQILHIFKAASTLGDGKQPYELGQAI</sequence>
<evidence type="ECO:0000313" key="1">
    <source>
        <dbReference type="EMBL" id="APA11158.1"/>
    </source>
</evidence>
<dbReference type="VEuPathDB" id="FungiDB:sscle_07g059280"/>
<accession>A0A1D9Q884</accession>
<dbReference type="AlphaFoldDB" id="A0A1D9Q884"/>